<organism evidence="2 3">
    <name type="scientific">Patella caerulea</name>
    <name type="common">Rayed Mediterranean limpet</name>
    <dbReference type="NCBI Taxonomy" id="87958"/>
    <lineage>
        <taxon>Eukaryota</taxon>
        <taxon>Metazoa</taxon>
        <taxon>Spiralia</taxon>
        <taxon>Lophotrochozoa</taxon>
        <taxon>Mollusca</taxon>
        <taxon>Gastropoda</taxon>
        <taxon>Patellogastropoda</taxon>
        <taxon>Patelloidea</taxon>
        <taxon>Patellidae</taxon>
        <taxon>Patella</taxon>
    </lineage>
</organism>
<dbReference type="Proteomes" id="UP001347796">
    <property type="component" value="Unassembled WGS sequence"/>
</dbReference>
<sequence>MFSWLKKRCNKQQTPVFSRYYTTRNAWVSDDSDYGYICQKQQPAVTVPDHHADTEEFKNTFDDPADHTYAEIDEVAVSSCAIDQLAEAISCLTLKIELDFGEKEENNVSEDDRDETEGDTISTRSTTADLCEPIYTEINAKSSTPRENKCPDSDTSPRTRRCREKCQLWLINQASHISRRHQANDIPEWSSSEDIPSTTTTRRRHPTRVIKRSRRMSINTRRQMLKRIEESWFDTSCDSSDFSEESTAATNWSACSSQQYVVIKYVKEPTPSTASSSEETSGFYEDNHHDFTSSPSLPKSDLSSDKNNMSSDSLFSKKNDSATCYSKEEEEILPSFNPKIGFGLNKWYIH</sequence>
<feature type="region of interest" description="Disordered" evidence="1">
    <location>
        <begin position="182"/>
        <end position="207"/>
    </location>
</feature>
<feature type="compositionally biased region" description="Low complexity" evidence="1">
    <location>
        <begin position="271"/>
        <end position="281"/>
    </location>
</feature>
<keyword evidence="3" id="KW-1185">Reference proteome</keyword>
<accession>A0AAN8JEF4</accession>
<evidence type="ECO:0000313" key="2">
    <source>
        <dbReference type="EMBL" id="KAK6173003.1"/>
    </source>
</evidence>
<protein>
    <submittedName>
        <fullName evidence="2">Uncharacterized protein</fullName>
    </submittedName>
</protein>
<name>A0AAN8JEF4_PATCE</name>
<feature type="region of interest" description="Disordered" evidence="1">
    <location>
        <begin position="104"/>
        <end position="125"/>
    </location>
</feature>
<dbReference type="AlphaFoldDB" id="A0AAN8JEF4"/>
<dbReference type="EMBL" id="JAZGQO010000011">
    <property type="protein sequence ID" value="KAK6173003.1"/>
    <property type="molecule type" value="Genomic_DNA"/>
</dbReference>
<proteinExistence type="predicted"/>
<gene>
    <name evidence="2" type="ORF">SNE40_016545</name>
</gene>
<evidence type="ECO:0000256" key="1">
    <source>
        <dbReference type="SAM" id="MobiDB-lite"/>
    </source>
</evidence>
<feature type="compositionally biased region" description="Acidic residues" evidence="1">
    <location>
        <begin position="107"/>
        <end position="118"/>
    </location>
</feature>
<reference evidence="2 3" key="1">
    <citation type="submission" date="2024-01" db="EMBL/GenBank/DDBJ databases">
        <title>The genome of the rayed Mediterranean limpet Patella caerulea (Linnaeus, 1758).</title>
        <authorList>
            <person name="Anh-Thu Weber A."/>
            <person name="Halstead-Nussloch G."/>
        </authorList>
    </citation>
    <scope>NUCLEOTIDE SEQUENCE [LARGE SCALE GENOMIC DNA]</scope>
    <source>
        <strain evidence="2">AATW-2023a</strain>
        <tissue evidence="2">Whole specimen</tissue>
    </source>
</reference>
<evidence type="ECO:0000313" key="3">
    <source>
        <dbReference type="Proteomes" id="UP001347796"/>
    </source>
</evidence>
<comment type="caution">
    <text evidence="2">The sequence shown here is derived from an EMBL/GenBank/DDBJ whole genome shotgun (WGS) entry which is preliminary data.</text>
</comment>
<feature type="region of interest" description="Disordered" evidence="1">
    <location>
        <begin position="271"/>
        <end position="319"/>
    </location>
</feature>